<evidence type="ECO:0000256" key="2">
    <source>
        <dbReference type="ARBA" id="ARBA00023235"/>
    </source>
</evidence>
<organism evidence="6 7">
    <name type="scientific">Virgibacillus massiliensis</name>
    <dbReference type="NCBI Taxonomy" id="1462526"/>
    <lineage>
        <taxon>Bacteria</taxon>
        <taxon>Bacillati</taxon>
        <taxon>Bacillota</taxon>
        <taxon>Bacilli</taxon>
        <taxon>Bacillales</taxon>
        <taxon>Bacillaceae</taxon>
        <taxon>Virgibacillus</taxon>
    </lineage>
</organism>
<dbReference type="RefSeq" id="WP_021288831.1">
    <property type="nucleotide sequence ID" value="NZ_BNER01000007.1"/>
</dbReference>
<dbReference type="STRING" id="1462526.BN990_03502"/>
<evidence type="ECO:0000313" key="7">
    <source>
        <dbReference type="Proteomes" id="UP000028875"/>
    </source>
</evidence>
<dbReference type="EC" id="5.1.3.32" evidence="5"/>
<reference evidence="6 7" key="1">
    <citation type="submission" date="2014-03" db="EMBL/GenBank/DDBJ databases">
        <authorList>
            <person name="Urmite Genomes U."/>
        </authorList>
    </citation>
    <scope>NUCLEOTIDE SEQUENCE [LARGE SCALE GENOMIC DNA]</scope>
    <source>
        <strain evidence="6 7">Vm-5</strain>
    </source>
</reference>
<keyword evidence="4" id="KW-0684">Rhamnose metabolism</keyword>
<dbReference type="NCBIfam" id="TIGR02625">
    <property type="entry name" value="YiiL_rotase"/>
    <property type="match status" value="1"/>
</dbReference>
<evidence type="ECO:0000256" key="5">
    <source>
        <dbReference type="NCBIfam" id="TIGR02625"/>
    </source>
</evidence>
<dbReference type="GO" id="GO:0019301">
    <property type="term" value="P:rhamnose catabolic process"/>
    <property type="evidence" value="ECO:0007669"/>
    <property type="project" value="UniProtKB-UniRule"/>
</dbReference>
<reference evidence="7" key="2">
    <citation type="submission" date="2014-05" db="EMBL/GenBank/DDBJ databases">
        <title>Draft genome sequence of Virgibacillus massiliensis Vm-5.</title>
        <authorList>
            <person name="Khelaifia S."/>
            <person name="Croce O."/>
            <person name="Lagier J.C."/>
            <person name="Raoult D."/>
        </authorList>
    </citation>
    <scope>NUCLEOTIDE SEQUENCE [LARGE SCALE GENOMIC DNA]</scope>
    <source>
        <strain evidence="7">Vm-5</strain>
    </source>
</reference>
<protein>
    <recommendedName>
        <fullName evidence="5">L-rhamnose mutarotase</fullName>
        <ecNumber evidence="5">5.1.3.32</ecNumber>
    </recommendedName>
</protein>
<dbReference type="EMBL" id="CCDP010000002">
    <property type="protein sequence ID" value="CDQ41147.1"/>
    <property type="molecule type" value="Genomic_DNA"/>
</dbReference>
<dbReference type="GO" id="GO:0005737">
    <property type="term" value="C:cytoplasm"/>
    <property type="evidence" value="ECO:0007669"/>
    <property type="project" value="InterPro"/>
</dbReference>
<keyword evidence="7" id="KW-1185">Reference proteome</keyword>
<evidence type="ECO:0000313" key="6">
    <source>
        <dbReference type="EMBL" id="CDQ41147.1"/>
    </source>
</evidence>
<dbReference type="HAMAP" id="MF_01663">
    <property type="entry name" value="L_rham_rotase"/>
    <property type="match status" value="1"/>
</dbReference>
<name>A0A024QFY3_9BACI</name>
<dbReference type="InterPro" id="IPR011008">
    <property type="entry name" value="Dimeric_a/b-barrel"/>
</dbReference>
<comment type="caution">
    <text evidence="6">The sequence shown here is derived from an EMBL/GenBank/DDBJ whole genome shotgun (WGS) entry which is preliminary data.</text>
</comment>
<evidence type="ECO:0000256" key="4">
    <source>
        <dbReference type="ARBA" id="ARBA00023308"/>
    </source>
</evidence>
<gene>
    <name evidence="6" type="primary">rhaM</name>
    <name evidence="6" type="ORF">BN990_03502</name>
</gene>
<evidence type="ECO:0000256" key="1">
    <source>
        <dbReference type="ARBA" id="ARBA00022490"/>
    </source>
</evidence>
<keyword evidence="1" id="KW-0963">Cytoplasm</keyword>
<dbReference type="InterPro" id="IPR013448">
    <property type="entry name" value="L-rhamnose_mutarotase"/>
</dbReference>
<dbReference type="InterPro" id="IPR008000">
    <property type="entry name" value="Rham/fucose_mutarotase"/>
</dbReference>
<dbReference type="GO" id="GO:0062192">
    <property type="term" value="F:L-rhamnose mutarotase activity"/>
    <property type="evidence" value="ECO:0007669"/>
    <property type="project" value="UniProtKB-UniRule"/>
</dbReference>
<dbReference type="PANTHER" id="PTHR34389:SF2">
    <property type="entry name" value="L-RHAMNOSE MUTAROTASE"/>
    <property type="match status" value="1"/>
</dbReference>
<accession>A0A024QFY3</accession>
<evidence type="ECO:0000256" key="3">
    <source>
        <dbReference type="ARBA" id="ARBA00023277"/>
    </source>
</evidence>
<dbReference type="Gene3D" id="3.30.70.100">
    <property type="match status" value="1"/>
</dbReference>
<keyword evidence="2" id="KW-0413">Isomerase</keyword>
<dbReference type="OrthoDB" id="9799608at2"/>
<dbReference type="PANTHER" id="PTHR34389">
    <property type="entry name" value="L-RHAMNOSE MUTAROTASE"/>
    <property type="match status" value="1"/>
</dbReference>
<proteinExistence type="inferred from homology"/>
<sequence>MIRKAFKMKVYPDKHEEYQKRHREIWPEMIEALHKHKARNYSIFLDEGTSTLFGYVEIEDEVTWNMLAASDINQRWWAYMESVMETNSDKSPVTEDLKEVFHMA</sequence>
<dbReference type="Proteomes" id="UP000028875">
    <property type="component" value="Unassembled WGS sequence"/>
</dbReference>
<dbReference type="Pfam" id="PF05336">
    <property type="entry name" value="rhaM"/>
    <property type="match status" value="1"/>
</dbReference>
<dbReference type="AlphaFoldDB" id="A0A024QFY3"/>
<dbReference type="eggNOG" id="COG3254">
    <property type="taxonomic scope" value="Bacteria"/>
</dbReference>
<dbReference type="SUPFAM" id="SSF54909">
    <property type="entry name" value="Dimeric alpha+beta barrel"/>
    <property type="match status" value="1"/>
</dbReference>
<keyword evidence="3" id="KW-0119">Carbohydrate metabolism</keyword>